<dbReference type="EC" id="3.4.21.89" evidence="4 7"/>
<dbReference type="GO" id="GO:0009003">
    <property type="term" value="F:signal peptidase activity"/>
    <property type="evidence" value="ECO:0007669"/>
    <property type="project" value="UniProtKB-EC"/>
</dbReference>
<name>A0A9D1LSG0_9FIRM</name>
<dbReference type="EMBL" id="DVNK01000051">
    <property type="protein sequence ID" value="HIU47245.1"/>
    <property type="molecule type" value="Genomic_DNA"/>
</dbReference>
<evidence type="ECO:0000256" key="7">
    <source>
        <dbReference type="RuleBase" id="RU362042"/>
    </source>
</evidence>
<proteinExistence type="inferred from homology"/>
<feature type="active site" evidence="6">
    <location>
        <position position="29"/>
    </location>
</feature>
<evidence type="ECO:0000259" key="8">
    <source>
        <dbReference type="Pfam" id="PF10502"/>
    </source>
</evidence>
<dbReference type="GO" id="GO:0005886">
    <property type="term" value="C:plasma membrane"/>
    <property type="evidence" value="ECO:0007669"/>
    <property type="project" value="UniProtKB-SubCell"/>
</dbReference>
<dbReference type="PRINTS" id="PR00727">
    <property type="entry name" value="LEADERPTASE"/>
</dbReference>
<dbReference type="InterPro" id="IPR019533">
    <property type="entry name" value="Peptidase_S26"/>
</dbReference>
<dbReference type="Gene3D" id="2.10.109.10">
    <property type="entry name" value="Umud Fragment, subunit A"/>
    <property type="match status" value="1"/>
</dbReference>
<comment type="subcellular location">
    <subcellularLocation>
        <location evidence="2">Cell membrane</location>
        <topology evidence="2">Single-pass type II membrane protein</topology>
    </subcellularLocation>
    <subcellularLocation>
        <location evidence="7">Membrane</location>
        <topology evidence="7">Single-pass type II membrane protein</topology>
    </subcellularLocation>
</comment>
<dbReference type="InterPro" id="IPR019757">
    <property type="entry name" value="Pept_S26A_signal_pept_1_Lys-AS"/>
</dbReference>
<keyword evidence="7" id="KW-0645">Protease</keyword>
<dbReference type="NCBIfam" id="TIGR02227">
    <property type="entry name" value="sigpep_I_bact"/>
    <property type="match status" value="1"/>
</dbReference>
<feature type="domain" description="Peptidase S26" evidence="8">
    <location>
        <begin position="5"/>
        <end position="151"/>
    </location>
</feature>
<dbReference type="CDD" id="cd06530">
    <property type="entry name" value="S26_SPase_I"/>
    <property type="match status" value="1"/>
</dbReference>
<feature type="active site" evidence="6">
    <location>
        <position position="71"/>
    </location>
</feature>
<comment type="caution">
    <text evidence="9">The sequence shown here is derived from an EMBL/GenBank/DDBJ whole genome shotgun (WGS) entry which is preliminary data.</text>
</comment>
<sequence length="163" mass="18726">MWFDVVLALSIAALLRWLVVLPVCVKGDSMRETLHSGDRLISLKLPARLGRLRRGDVVICRYPNERRYYIKRLIGLPGEKLELHDGELFIDGRQLHEGYVTRITRRRFGPIELGAGQYFVLGDNRTNSRDSRSVGPLRARDIRAVAVLRIWPIARAGRIGWRL</sequence>
<dbReference type="InterPro" id="IPR019758">
    <property type="entry name" value="Pept_S26A_signal_pept_1_CS"/>
</dbReference>
<reference evidence="9" key="1">
    <citation type="submission" date="2020-10" db="EMBL/GenBank/DDBJ databases">
        <authorList>
            <person name="Gilroy R."/>
        </authorList>
    </citation>
    <scope>NUCLEOTIDE SEQUENCE</scope>
    <source>
        <strain evidence="9">ChiSxjej2B14-8506</strain>
    </source>
</reference>
<dbReference type="PROSITE" id="PS00760">
    <property type="entry name" value="SPASE_I_2"/>
    <property type="match status" value="1"/>
</dbReference>
<dbReference type="AlphaFoldDB" id="A0A9D1LSG0"/>
<accession>A0A9D1LSG0</accession>
<dbReference type="Proteomes" id="UP000824123">
    <property type="component" value="Unassembled WGS sequence"/>
</dbReference>
<evidence type="ECO:0000256" key="3">
    <source>
        <dbReference type="ARBA" id="ARBA00009370"/>
    </source>
</evidence>
<evidence type="ECO:0000313" key="9">
    <source>
        <dbReference type="EMBL" id="HIU47245.1"/>
    </source>
</evidence>
<dbReference type="GO" id="GO:0006465">
    <property type="term" value="P:signal peptide processing"/>
    <property type="evidence" value="ECO:0007669"/>
    <property type="project" value="InterPro"/>
</dbReference>
<protein>
    <recommendedName>
        <fullName evidence="4 7">Signal peptidase I</fullName>
        <ecNumber evidence="4 7">3.4.21.89</ecNumber>
    </recommendedName>
</protein>
<comment type="catalytic activity">
    <reaction evidence="1 7">
        <text>Cleavage of hydrophobic, N-terminal signal or leader sequences from secreted and periplasmic proteins.</text>
        <dbReference type="EC" id="3.4.21.89"/>
    </reaction>
</comment>
<dbReference type="PROSITE" id="PS00761">
    <property type="entry name" value="SPASE_I_3"/>
    <property type="match status" value="1"/>
</dbReference>
<evidence type="ECO:0000313" key="10">
    <source>
        <dbReference type="Proteomes" id="UP000824123"/>
    </source>
</evidence>
<dbReference type="Pfam" id="PF10502">
    <property type="entry name" value="Peptidase_S26"/>
    <property type="match status" value="1"/>
</dbReference>
<dbReference type="PANTHER" id="PTHR43390:SF1">
    <property type="entry name" value="CHLOROPLAST PROCESSING PEPTIDASE"/>
    <property type="match status" value="1"/>
</dbReference>
<dbReference type="GO" id="GO:0004252">
    <property type="term" value="F:serine-type endopeptidase activity"/>
    <property type="evidence" value="ECO:0007669"/>
    <property type="project" value="InterPro"/>
</dbReference>
<evidence type="ECO:0000256" key="4">
    <source>
        <dbReference type="ARBA" id="ARBA00013208"/>
    </source>
</evidence>
<dbReference type="InterPro" id="IPR000223">
    <property type="entry name" value="Pept_S26A_signal_pept_1"/>
</dbReference>
<gene>
    <name evidence="9" type="primary">lepB</name>
    <name evidence="9" type="ORF">IAC59_08295</name>
</gene>
<evidence type="ECO:0000256" key="5">
    <source>
        <dbReference type="ARBA" id="ARBA00022801"/>
    </source>
</evidence>
<keyword evidence="5 7" id="KW-0378">Hydrolase</keyword>
<dbReference type="PANTHER" id="PTHR43390">
    <property type="entry name" value="SIGNAL PEPTIDASE I"/>
    <property type="match status" value="1"/>
</dbReference>
<evidence type="ECO:0000256" key="6">
    <source>
        <dbReference type="PIRSR" id="PIRSR600223-1"/>
    </source>
</evidence>
<dbReference type="InterPro" id="IPR036286">
    <property type="entry name" value="LexA/Signal_pep-like_sf"/>
</dbReference>
<reference evidence="9" key="2">
    <citation type="journal article" date="2021" name="PeerJ">
        <title>Extensive microbial diversity within the chicken gut microbiome revealed by metagenomics and culture.</title>
        <authorList>
            <person name="Gilroy R."/>
            <person name="Ravi A."/>
            <person name="Getino M."/>
            <person name="Pursley I."/>
            <person name="Horton D.L."/>
            <person name="Alikhan N.F."/>
            <person name="Baker D."/>
            <person name="Gharbi K."/>
            <person name="Hall N."/>
            <person name="Watson M."/>
            <person name="Adriaenssens E.M."/>
            <person name="Foster-Nyarko E."/>
            <person name="Jarju S."/>
            <person name="Secka A."/>
            <person name="Antonio M."/>
            <person name="Oren A."/>
            <person name="Chaudhuri R.R."/>
            <person name="La Ragione R."/>
            <person name="Hildebrand F."/>
            <person name="Pallen M.J."/>
        </authorList>
    </citation>
    <scope>NUCLEOTIDE SEQUENCE</scope>
    <source>
        <strain evidence="9">ChiSxjej2B14-8506</strain>
    </source>
</reference>
<evidence type="ECO:0000256" key="2">
    <source>
        <dbReference type="ARBA" id="ARBA00004401"/>
    </source>
</evidence>
<organism evidence="9 10">
    <name type="scientific">Candidatus Fimadaptatus faecigallinarum</name>
    <dbReference type="NCBI Taxonomy" id="2840814"/>
    <lineage>
        <taxon>Bacteria</taxon>
        <taxon>Bacillati</taxon>
        <taxon>Bacillota</taxon>
        <taxon>Clostridia</taxon>
        <taxon>Eubacteriales</taxon>
        <taxon>Candidatus Fimadaptatus</taxon>
    </lineage>
</organism>
<comment type="similarity">
    <text evidence="3 7">Belongs to the peptidase S26 family.</text>
</comment>
<evidence type="ECO:0000256" key="1">
    <source>
        <dbReference type="ARBA" id="ARBA00000677"/>
    </source>
</evidence>
<dbReference type="SUPFAM" id="SSF51306">
    <property type="entry name" value="LexA/Signal peptidase"/>
    <property type="match status" value="1"/>
</dbReference>